<keyword evidence="3" id="KW-0444">Lipid biosynthesis</keyword>
<dbReference type="InterPro" id="IPR002347">
    <property type="entry name" value="SDR_fam"/>
</dbReference>
<evidence type="ECO:0000256" key="16">
    <source>
        <dbReference type="ARBA" id="ARBA00048686"/>
    </source>
</evidence>
<comment type="catalytic activity">
    <reaction evidence="16">
        <text>(2E)-tetradecenoyl-CoA + NADPH + H(+) = tetradecanoyl-CoA + NADP(+)</text>
        <dbReference type="Rhea" id="RHEA:44968"/>
        <dbReference type="ChEBI" id="CHEBI:15378"/>
        <dbReference type="ChEBI" id="CHEBI:57385"/>
        <dbReference type="ChEBI" id="CHEBI:57783"/>
        <dbReference type="ChEBI" id="CHEBI:58349"/>
        <dbReference type="ChEBI" id="CHEBI:61405"/>
    </reaction>
    <physiologicalReaction direction="left-to-right" evidence="16">
        <dbReference type="Rhea" id="RHEA:44969"/>
    </physiologicalReaction>
</comment>
<evidence type="ECO:0000256" key="1">
    <source>
        <dbReference type="ARBA" id="ARBA00004275"/>
    </source>
</evidence>
<keyword evidence="4" id="KW-0597">Phosphoprotein</keyword>
<sequence length="60" mass="6630">MLKLGSFHIYYPINDIIKRTPMKRLGKPEEIGKVDAFLSSPAASFVTGTILPIDGTYSVM</sequence>
<keyword evidence="9" id="KW-0576">Peroxisome</keyword>
<dbReference type="RefSeq" id="WP_368655025.1">
    <property type="nucleotide sequence ID" value="NZ_CP162599.1"/>
</dbReference>
<comment type="catalytic activity">
    <reaction evidence="20">
        <text>(2E)-octenoyl-CoA + NADPH + H(+) = octanoyl-CoA + NADP(+)</text>
        <dbReference type="Rhea" id="RHEA:44952"/>
        <dbReference type="ChEBI" id="CHEBI:15378"/>
        <dbReference type="ChEBI" id="CHEBI:57386"/>
        <dbReference type="ChEBI" id="CHEBI:57783"/>
        <dbReference type="ChEBI" id="CHEBI:58349"/>
        <dbReference type="ChEBI" id="CHEBI:62242"/>
    </reaction>
    <physiologicalReaction direction="left-to-right" evidence="20">
        <dbReference type="Rhea" id="RHEA:44953"/>
    </physiologicalReaction>
</comment>
<evidence type="ECO:0000256" key="17">
    <source>
        <dbReference type="ARBA" id="ARBA00049108"/>
    </source>
</evidence>
<evidence type="ECO:0000256" key="8">
    <source>
        <dbReference type="ARBA" id="ARBA00023098"/>
    </source>
</evidence>
<evidence type="ECO:0000256" key="10">
    <source>
        <dbReference type="ARBA" id="ARBA00023160"/>
    </source>
</evidence>
<evidence type="ECO:0000256" key="3">
    <source>
        <dbReference type="ARBA" id="ARBA00022516"/>
    </source>
</evidence>
<comment type="subcellular location">
    <subcellularLocation>
        <location evidence="1">Peroxisome</location>
    </subcellularLocation>
</comment>
<evidence type="ECO:0000256" key="13">
    <source>
        <dbReference type="ARBA" id="ARBA00038849"/>
    </source>
</evidence>
<protein>
    <recommendedName>
        <fullName evidence="14">Peroxisomal trans-2-enoyl-CoA reductase</fullName>
        <ecNumber evidence="13">1.3.1.38</ecNumber>
    </recommendedName>
</protein>
<evidence type="ECO:0000256" key="2">
    <source>
        <dbReference type="ARBA" id="ARBA00005189"/>
    </source>
</evidence>
<comment type="pathway">
    <text evidence="2">Lipid metabolism.</text>
</comment>
<evidence type="ECO:0000256" key="20">
    <source>
        <dbReference type="ARBA" id="ARBA00049559"/>
    </source>
</evidence>
<keyword evidence="10" id="KW-0275">Fatty acid biosynthesis</keyword>
<dbReference type="GO" id="GO:0006633">
    <property type="term" value="P:fatty acid biosynthetic process"/>
    <property type="evidence" value="ECO:0007669"/>
    <property type="project" value="UniProtKB-KW"/>
</dbReference>
<comment type="subunit">
    <text evidence="12">Interacts with PEX5, probably required to target it into peroxisomes.</text>
</comment>
<name>A0AB39HT80_9BACI</name>
<evidence type="ECO:0000256" key="18">
    <source>
        <dbReference type="ARBA" id="ARBA00049251"/>
    </source>
</evidence>
<dbReference type="PANTHER" id="PTHR24317:SF7">
    <property type="entry name" value="PEROXISOMAL TRANS-2-ENOYL-COA REDUCTASE"/>
    <property type="match status" value="1"/>
</dbReference>
<keyword evidence="6" id="KW-0521">NADP</keyword>
<dbReference type="Gene3D" id="3.40.50.720">
    <property type="entry name" value="NAD(P)-binding Rossmann-like Domain"/>
    <property type="match status" value="1"/>
</dbReference>
<accession>A0AB39HT80</accession>
<dbReference type="EMBL" id="CP162599">
    <property type="protein sequence ID" value="XDK34353.1"/>
    <property type="molecule type" value="Genomic_DNA"/>
</dbReference>
<evidence type="ECO:0000256" key="9">
    <source>
        <dbReference type="ARBA" id="ARBA00023140"/>
    </source>
</evidence>
<evidence type="ECO:0000256" key="19">
    <source>
        <dbReference type="ARBA" id="ARBA00049386"/>
    </source>
</evidence>
<keyword evidence="5" id="KW-0276">Fatty acid metabolism</keyword>
<keyword evidence="7" id="KW-0560">Oxidoreductase</keyword>
<dbReference type="Pfam" id="PF13561">
    <property type="entry name" value="adh_short_C2"/>
    <property type="match status" value="1"/>
</dbReference>
<proteinExistence type="predicted"/>
<dbReference type="AlphaFoldDB" id="A0AB39HT80"/>
<dbReference type="InterPro" id="IPR036291">
    <property type="entry name" value="NAD(P)-bd_dom_sf"/>
</dbReference>
<reference evidence="21" key="1">
    <citation type="submission" date="2024-07" db="EMBL/GenBank/DDBJ databases">
        <title>Halotolerant mesophilic bacterium Ornithinibacillus sp. 4-3, sp. nov., isolated from soil.</title>
        <authorList>
            <person name="Sidarenka A.V."/>
            <person name="Guliayeva D.E."/>
            <person name="Leanovich S.I."/>
            <person name="Hileuskaya K.S."/>
            <person name="Akhremchuk A.E."/>
            <person name="Sikolenko M.A."/>
            <person name="Valentovich L.N."/>
        </authorList>
    </citation>
    <scope>NUCLEOTIDE SEQUENCE</scope>
    <source>
        <strain evidence="21">4-3</strain>
    </source>
</reference>
<keyword evidence="8" id="KW-0443">Lipid metabolism</keyword>
<comment type="catalytic activity">
    <reaction evidence="18">
        <text>a (2E)-enoyl-CoA + NADPH + H(+) = a 2,3-saturated acyl-CoA + NADP(+)</text>
        <dbReference type="Rhea" id="RHEA:33763"/>
        <dbReference type="ChEBI" id="CHEBI:15378"/>
        <dbReference type="ChEBI" id="CHEBI:57783"/>
        <dbReference type="ChEBI" id="CHEBI:58349"/>
        <dbReference type="ChEBI" id="CHEBI:58856"/>
        <dbReference type="ChEBI" id="CHEBI:65111"/>
        <dbReference type="EC" id="1.3.1.38"/>
    </reaction>
    <physiologicalReaction direction="left-to-right" evidence="18">
        <dbReference type="Rhea" id="RHEA:33764"/>
    </physiologicalReaction>
</comment>
<gene>
    <name evidence="21" type="ORF">AB4Y30_08375</name>
</gene>
<evidence type="ECO:0000256" key="11">
    <source>
        <dbReference type="ARBA" id="ARBA00037124"/>
    </source>
</evidence>
<evidence type="ECO:0000256" key="15">
    <source>
        <dbReference type="ARBA" id="ARBA00047570"/>
    </source>
</evidence>
<comment type="function">
    <text evidence="11">Participates in chain elongation of fatty acids. Catalyzes the reduction of trans-2-enoyl-CoAs of varying chain lengths from 6:1 to 16:1, having maximum activity with 10:1 CoA. Has no 2,4-dienoyl-CoA reductase activity.</text>
</comment>
<evidence type="ECO:0000256" key="6">
    <source>
        <dbReference type="ARBA" id="ARBA00022857"/>
    </source>
</evidence>
<evidence type="ECO:0000256" key="14">
    <source>
        <dbReference type="ARBA" id="ARBA00041063"/>
    </source>
</evidence>
<dbReference type="InterPro" id="IPR052388">
    <property type="entry name" value="Peroxisomal_t2-enoyl-CoA_red"/>
</dbReference>
<comment type="catalytic activity">
    <reaction evidence="17">
        <text>(2E)-hexenoyl-CoA + NADPH + H(+) = hexanoyl-CoA + NADP(+)</text>
        <dbReference type="Rhea" id="RHEA:44956"/>
        <dbReference type="ChEBI" id="CHEBI:15378"/>
        <dbReference type="ChEBI" id="CHEBI:57783"/>
        <dbReference type="ChEBI" id="CHEBI:58349"/>
        <dbReference type="ChEBI" id="CHEBI:62077"/>
        <dbReference type="ChEBI" id="CHEBI:62620"/>
    </reaction>
    <physiologicalReaction direction="left-to-right" evidence="17">
        <dbReference type="Rhea" id="RHEA:44957"/>
    </physiologicalReaction>
</comment>
<evidence type="ECO:0000256" key="7">
    <source>
        <dbReference type="ARBA" id="ARBA00023002"/>
    </source>
</evidence>
<dbReference type="GO" id="GO:0019166">
    <property type="term" value="F:trans-2-enoyl-CoA reductase (NADPH) activity"/>
    <property type="evidence" value="ECO:0007669"/>
    <property type="project" value="UniProtKB-EC"/>
</dbReference>
<dbReference type="PANTHER" id="PTHR24317">
    <property type="entry name" value="PEROXISOMAL TRANS-2-ENOYL-COA REDUCTASE"/>
    <property type="match status" value="1"/>
</dbReference>
<comment type="catalytic activity">
    <reaction evidence="15">
        <text>(2E)-dodecenoyl-CoA + NADPH + H(+) = dodecanoyl-CoA + NADP(+)</text>
        <dbReference type="Rhea" id="RHEA:44964"/>
        <dbReference type="ChEBI" id="CHEBI:15378"/>
        <dbReference type="ChEBI" id="CHEBI:57330"/>
        <dbReference type="ChEBI" id="CHEBI:57375"/>
        <dbReference type="ChEBI" id="CHEBI:57783"/>
        <dbReference type="ChEBI" id="CHEBI:58349"/>
    </reaction>
    <physiologicalReaction direction="left-to-right" evidence="15">
        <dbReference type="Rhea" id="RHEA:44965"/>
    </physiologicalReaction>
</comment>
<evidence type="ECO:0000256" key="12">
    <source>
        <dbReference type="ARBA" id="ARBA00038622"/>
    </source>
</evidence>
<dbReference type="GO" id="GO:0033306">
    <property type="term" value="P:phytol metabolic process"/>
    <property type="evidence" value="ECO:0007669"/>
    <property type="project" value="TreeGrafter"/>
</dbReference>
<evidence type="ECO:0000313" key="21">
    <source>
        <dbReference type="EMBL" id="XDK34353.1"/>
    </source>
</evidence>
<dbReference type="SUPFAM" id="SSF51735">
    <property type="entry name" value="NAD(P)-binding Rossmann-fold domains"/>
    <property type="match status" value="1"/>
</dbReference>
<organism evidence="21">
    <name type="scientific">Ornithinibacillus sp. 4-3</name>
    <dbReference type="NCBI Taxonomy" id="3231488"/>
    <lineage>
        <taxon>Bacteria</taxon>
        <taxon>Bacillati</taxon>
        <taxon>Bacillota</taxon>
        <taxon>Bacilli</taxon>
        <taxon>Bacillales</taxon>
        <taxon>Bacillaceae</taxon>
        <taxon>Ornithinibacillus</taxon>
    </lineage>
</organism>
<evidence type="ECO:0000256" key="5">
    <source>
        <dbReference type="ARBA" id="ARBA00022832"/>
    </source>
</evidence>
<evidence type="ECO:0000256" key="4">
    <source>
        <dbReference type="ARBA" id="ARBA00022553"/>
    </source>
</evidence>
<comment type="catalytic activity">
    <reaction evidence="19">
        <text>(2E)-decenoyl-CoA + NADPH + H(+) = decanoyl-CoA + NADP(+)</text>
        <dbReference type="Rhea" id="RHEA:44960"/>
        <dbReference type="ChEBI" id="CHEBI:15378"/>
        <dbReference type="ChEBI" id="CHEBI:57783"/>
        <dbReference type="ChEBI" id="CHEBI:58349"/>
        <dbReference type="ChEBI" id="CHEBI:61406"/>
        <dbReference type="ChEBI" id="CHEBI:61430"/>
    </reaction>
    <physiologicalReaction direction="left-to-right" evidence="19">
        <dbReference type="Rhea" id="RHEA:44961"/>
    </physiologicalReaction>
</comment>
<dbReference type="EC" id="1.3.1.38" evidence="13"/>